<name>A0A2A6E2Y5_9BACL</name>
<dbReference type="PANTHER" id="PTHR43169">
    <property type="entry name" value="EXSB FAMILY PROTEIN"/>
    <property type="match status" value="1"/>
</dbReference>
<dbReference type="AlphaFoldDB" id="A0A2A6E2Y5"/>
<dbReference type="InterPro" id="IPR005232">
    <property type="entry name" value="LarE"/>
</dbReference>
<dbReference type="InterPro" id="IPR052188">
    <property type="entry name" value="Ni-pincer_cofactor_biosynth"/>
</dbReference>
<dbReference type="Pfam" id="PF02540">
    <property type="entry name" value="NAD_synthase"/>
    <property type="match status" value="1"/>
</dbReference>
<dbReference type="PANTHER" id="PTHR43169:SF2">
    <property type="entry name" value="NAD_GMP SYNTHASE DOMAIN-CONTAINING PROTEIN"/>
    <property type="match status" value="1"/>
</dbReference>
<protein>
    <submittedName>
        <fullName evidence="3">TIGR00268 family protein</fullName>
    </submittedName>
</protein>
<evidence type="ECO:0000256" key="1">
    <source>
        <dbReference type="PIRSR" id="PIRSR006661-1"/>
    </source>
</evidence>
<dbReference type="PIRSF" id="PIRSF006661">
    <property type="entry name" value="PP-lp_UCP006661"/>
    <property type="match status" value="1"/>
</dbReference>
<organism evidence="3 4">
    <name type="scientific">Candidatus Reconcilbacillus cellulovorans</name>
    <dbReference type="NCBI Taxonomy" id="1906605"/>
    <lineage>
        <taxon>Bacteria</taxon>
        <taxon>Bacillati</taxon>
        <taxon>Bacillota</taxon>
        <taxon>Bacilli</taxon>
        <taxon>Bacillales</taxon>
        <taxon>Paenibacillaceae</taxon>
        <taxon>Candidatus Reconcilbacillus</taxon>
    </lineage>
</organism>
<dbReference type="GO" id="GO:0006163">
    <property type="term" value="P:purine nucleotide metabolic process"/>
    <property type="evidence" value="ECO:0007669"/>
    <property type="project" value="UniProtKB-ARBA"/>
</dbReference>
<feature type="domain" description="NAD/GMP synthase" evidence="2">
    <location>
        <begin position="21"/>
        <end position="87"/>
    </location>
</feature>
<sequence>MSESMTLEAKNRLLGDILRGMGRVLVAFSGGVDSTFVLKRAQQELGDGVVAVVAASETFPAREFNAAVRLAEEMGVRLVTTEIRELENENFAANNPDRCYHCKTGLYTHLREIARRLGYPYIVDGTNADDLGDYRPGLRAKTEQGVRSPLLEAGLTKADIRQLSKALGLPTWNKPSFACLSSRIPYGTRIDRKKIEQLEAAEDFLYSLGFWQVRVRHHDQIARIEVMPEEMPRLLEKRELVCAKLRGLGFAYVTLDLAGYRTGSMNETLASAGDRKTAAAKEA</sequence>
<dbReference type="GO" id="GO:0016783">
    <property type="term" value="F:sulfurtransferase activity"/>
    <property type="evidence" value="ECO:0007669"/>
    <property type="project" value="InterPro"/>
</dbReference>
<accession>A0A2A6E2Y5</accession>
<dbReference type="NCBIfam" id="TIGR00268">
    <property type="entry name" value="ATP-dependent sacrificial sulfur transferase LarE"/>
    <property type="match status" value="1"/>
</dbReference>
<dbReference type="Proteomes" id="UP000243688">
    <property type="component" value="Unassembled WGS sequence"/>
</dbReference>
<gene>
    <name evidence="3" type="ORF">BLM47_01785</name>
</gene>
<dbReference type="EMBL" id="MOXJ01000002">
    <property type="protein sequence ID" value="PDO11490.1"/>
    <property type="molecule type" value="Genomic_DNA"/>
</dbReference>
<feature type="active site" description="Nucleophile and sulfur donor" evidence="1">
    <location>
        <position position="179"/>
    </location>
</feature>
<dbReference type="CDD" id="cd01990">
    <property type="entry name" value="LarE-like"/>
    <property type="match status" value="1"/>
</dbReference>
<evidence type="ECO:0000259" key="2">
    <source>
        <dbReference type="Pfam" id="PF02540"/>
    </source>
</evidence>
<evidence type="ECO:0000313" key="4">
    <source>
        <dbReference type="Proteomes" id="UP000243688"/>
    </source>
</evidence>
<evidence type="ECO:0000313" key="3">
    <source>
        <dbReference type="EMBL" id="PDO11490.1"/>
    </source>
</evidence>
<dbReference type="InterPro" id="IPR022310">
    <property type="entry name" value="NAD/GMP_synthase"/>
</dbReference>
<dbReference type="SUPFAM" id="SSF52402">
    <property type="entry name" value="Adenine nucleotide alpha hydrolases-like"/>
    <property type="match status" value="1"/>
</dbReference>
<comment type="caution">
    <text evidence="3">The sequence shown here is derived from an EMBL/GenBank/DDBJ whole genome shotgun (WGS) entry which is preliminary data.</text>
</comment>
<reference evidence="3 4" key="1">
    <citation type="submission" date="2016-12" db="EMBL/GenBank/DDBJ databases">
        <title>Candidatus Reconcilibacillus cellulovorans genome.</title>
        <authorList>
            <person name="Kolinko S."/>
            <person name="Wu Y.-W."/>
            <person name="Tachea F."/>
            <person name="Denzel E."/>
            <person name="Hiras J."/>
            <person name="Baecker N."/>
            <person name="Chan L.J."/>
            <person name="Eichorst S.A."/>
            <person name="Frey D."/>
            <person name="Adams P.D."/>
            <person name="Pray T."/>
            <person name="Tanjore D."/>
            <person name="Petzold C.J."/>
            <person name="Gladden J.M."/>
            <person name="Simmons B.A."/>
            <person name="Singer S.W."/>
        </authorList>
    </citation>
    <scope>NUCLEOTIDE SEQUENCE [LARGE SCALE GENOMIC DNA]</scope>
    <source>
        <strain evidence="3">JTherm</strain>
    </source>
</reference>
<proteinExistence type="predicted"/>
<dbReference type="Gene3D" id="3.40.50.620">
    <property type="entry name" value="HUPs"/>
    <property type="match status" value="1"/>
</dbReference>
<dbReference type="InterPro" id="IPR014729">
    <property type="entry name" value="Rossmann-like_a/b/a_fold"/>
</dbReference>